<evidence type="ECO:0000313" key="9">
    <source>
        <dbReference type="EMBL" id="OAF70734.1"/>
    </source>
</evidence>
<name>A0A177BBC4_9BILA</name>
<sequence>MHHLTVLLNQNLKTFKFAALYCIEWFRLDAKNISEIDVENNTIAVQSEKNELDRQNFFKTNQSTIIKLLENQIDRKEKISNLVKNCNNWTKEMSDFNNLVDKSHQENKKLIKQMESANSIYHNFGPIIQFLTLPKKFSEAFNSENIKDAIEIYSFTESLITCYPQINFFQLIFERIKKIVDKNMYLLLRYIEGRLNANKALIFISALSTFRHASNEASLLIYFQIRHRNISNSVANIDTDNAYSKIVKLLDVYQSLFKDTIIICHQVFNERNLLDKTKTDENDSLLYGNCIVLHWSNIEISQLVKDLVENMKELDSYQYESALQLCLVYAKSLKVICCDFSIIFLNKLTKFKMMRFKDDLKSAEKRYENTISNFDLNGFTLRKLSDKFEEEVDHMKLMNYPLFVVVCNDVIDGLYKLSHVTDTCGALVDEWFSLFLKSIYQTTKNRLFRLLNDYTNDDNLIISDNLTKVQRLLQVFYEVFVNFCSKTLRALFKDSSEKLFHFNESQTFLKQANIELINKYSMSSSEINVD</sequence>
<comment type="subcellular location">
    <subcellularLocation>
        <location evidence="1">Golgi apparatus membrane</location>
        <topology evidence="1">Peripheral membrane protein</topology>
    </subcellularLocation>
</comment>
<dbReference type="GO" id="GO:0000139">
    <property type="term" value="C:Golgi membrane"/>
    <property type="evidence" value="ECO:0007669"/>
    <property type="project" value="UniProtKB-SubCell"/>
</dbReference>
<dbReference type="InterPro" id="IPR007255">
    <property type="entry name" value="COG8"/>
</dbReference>
<keyword evidence="6" id="KW-0333">Golgi apparatus</keyword>
<gene>
    <name evidence="9" type="ORF">A3Q56_01391</name>
</gene>
<evidence type="ECO:0000256" key="8">
    <source>
        <dbReference type="ARBA" id="ARBA00031347"/>
    </source>
</evidence>
<dbReference type="Proteomes" id="UP000078046">
    <property type="component" value="Unassembled WGS sequence"/>
</dbReference>
<dbReference type="GO" id="GO:0017119">
    <property type="term" value="C:Golgi transport complex"/>
    <property type="evidence" value="ECO:0007669"/>
    <property type="project" value="InterPro"/>
</dbReference>
<keyword evidence="7" id="KW-0472">Membrane</keyword>
<dbReference type="EMBL" id="LWCA01000116">
    <property type="protein sequence ID" value="OAF70734.1"/>
    <property type="molecule type" value="Genomic_DNA"/>
</dbReference>
<protein>
    <recommendedName>
        <fullName evidence="3">Conserved oligomeric Golgi complex subunit 8</fullName>
    </recommendedName>
    <alternativeName>
        <fullName evidence="8">Component of oligomeric Golgi complex 8</fullName>
    </alternativeName>
</protein>
<evidence type="ECO:0000256" key="3">
    <source>
        <dbReference type="ARBA" id="ARBA00020983"/>
    </source>
</evidence>
<keyword evidence="4" id="KW-0813">Transport</keyword>
<comment type="caution">
    <text evidence="9">The sequence shown here is derived from an EMBL/GenBank/DDBJ whole genome shotgun (WGS) entry which is preliminary data.</text>
</comment>
<dbReference type="PANTHER" id="PTHR21311">
    <property type="entry name" value="CONSERVED OLIGOMERIC GOLGI COMPLEX COMPONENT 8"/>
    <property type="match status" value="1"/>
</dbReference>
<dbReference type="Pfam" id="PF04124">
    <property type="entry name" value="Dor1"/>
    <property type="match status" value="1"/>
</dbReference>
<evidence type="ECO:0000256" key="6">
    <source>
        <dbReference type="ARBA" id="ARBA00023034"/>
    </source>
</evidence>
<evidence type="ECO:0000313" key="10">
    <source>
        <dbReference type="Proteomes" id="UP000078046"/>
    </source>
</evidence>
<keyword evidence="5" id="KW-0653">Protein transport</keyword>
<evidence type="ECO:0000256" key="5">
    <source>
        <dbReference type="ARBA" id="ARBA00022927"/>
    </source>
</evidence>
<reference evidence="9 10" key="1">
    <citation type="submission" date="2016-04" db="EMBL/GenBank/DDBJ databases">
        <title>The genome of Intoshia linei affirms orthonectids as highly simplified spiralians.</title>
        <authorList>
            <person name="Mikhailov K.V."/>
            <person name="Slusarev G.S."/>
            <person name="Nikitin M.A."/>
            <person name="Logacheva M.D."/>
            <person name="Penin A."/>
            <person name="Aleoshin V."/>
            <person name="Panchin Y.V."/>
        </authorList>
    </citation>
    <scope>NUCLEOTIDE SEQUENCE [LARGE SCALE GENOMIC DNA]</scope>
    <source>
        <strain evidence="9">Intl2013</strain>
        <tissue evidence="9">Whole animal</tissue>
    </source>
</reference>
<dbReference type="GO" id="GO:0006891">
    <property type="term" value="P:intra-Golgi vesicle-mediated transport"/>
    <property type="evidence" value="ECO:0007669"/>
    <property type="project" value="TreeGrafter"/>
</dbReference>
<proteinExistence type="inferred from homology"/>
<dbReference type="PANTHER" id="PTHR21311:SF0">
    <property type="entry name" value="CONSERVED OLIGOMERIC GOLGI COMPLEX SUBUNIT 8"/>
    <property type="match status" value="1"/>
</dbReference>
<accession>A0A177BBC4</accession>
<dbReference type="GO" id="GO:0015031">
    <property type="term" value="P:protein transport"/>
    <property type="evidence" value="ECO:0007669"/>
    <property type="project" value="UniProtKB-KW"/>
</dbReference>
<organism evidence="9 10">
    <name type="scientific">Intoshia linei</name>
    <dbReference type="NCBI Taxonomy" id="1819745"/>
    <lineage>
        <taxon>Eukaryota</taxon>
        <taxon>Metazoa</taxon>
        <taxon>Spiralia</taxon>
        <taxon>Lophotrochozoa</taxon>
        <taxon>Mesozoa</taxon>
        <taxon>Orthonectida</taxon>
        <taxon>Rhopaluridae</taxon>
        <taxon>Intoshia</taxon>
    </lineage>
</organism>
<keyword evidence="10" id="KW-1185">Reference proteome</keyword>
<evidence type="ECO:0000256" key="7">
    <source>
        <dbReference type="ARBA" id="ARBA00023136"/>
    </source>
</evidence>
<comment type="similarity">
    <text evidence="2">Belongs to the COG8 family.</text>
</comment>
<evidence type="ECO:0000256" key="2">
    <source>
        <dbReference type="ARBA" id="ARBA00006419"/>
    </source>
</evidence>
<dbReference type="AlphaFoldDB" id="A0A177BBC4"/>
<evidence type="ECO:0000256" key="1">
    <source>
        <dbReference type="ARBA" id="ARBA00004395"/>
    </source>
</evidence>
<evidence type="ECO:0000256" key="4">
    <source>
        <dbReference type="ARBA" id="ARBA00022448"/>
    </source>
</evidence>